<dbReference type="InterPro" id="IPR008651">
    <property type="entry name" value="Uncharacterised_HicB"/>
</dbReference>
<evidence type="ECO:0008006" key="2">
    <source>
        <dbReference type="Google" id="ProtNLM"/>
    </source>
</evidence>
<feature type="non-terminal residue" evidence="1">
    <location>
        <position position="1"/>
    </location>
</feature>
<accession>A0A3B0WU88</accession>
<protein>
    <recommendedName>
        <fullName evidence="2">Toxin-antitoxin system HicB family antitoxin</fullName>
    </recommendedName>
</protein>
<name>A0A3B0WU88_9ZZZZ</name>
<sequence length="49" mass="5456">TAGKKYSGKFNLRVGKGLHEQLSIDALRKGESLNAYCLKMLQGLLFDRS</sequence>
<reference evidence="1" key="1">
    <citation type="submission" date="2018-06" db="EMBL/GenBank/DDBJ databases">
        <authorList>
            <person name="Zhirakovskaya E."/>
        </authorList>
    </citation>
    <scope>NUCLEOTIDE SEQUENCE</scope>
</reference>
<dbReference type="SUPFAM" id="SSF47598">
    <property type="entry name" value="Ribbon-helix-helix"/>
    <property type="match status" value="1"/>
</dbReference>
<organism evidence="1">
    <name type="scientific">hydrothermal vent metagenome</name>
    <dbReference type="NCBI Taxonomy" id="652676"/>
    <lineage>
        <taxon>unclassified sequences</taxon>
        <taxon>metagenomes</taxon>
        <taxon>ecological metagenomes</taxon>
    </lineage>
</organism>
<proteinExistence type="predicted"/>
<gene>
    <name evidence="1" type="ORF">MNBD_GAMMA11-2570</name>
</gene>
<evidence type="ECO:0000313" key="1">
    <source>
        <dbReference type="EMBL" id="VAW58981.1"/>
    </source>
</evidence>
<dbReference type="AlphaFoldDB" id="A0A3B0WU88"/>
<dbReference type="Pfam" id="PF05534">
    <property type="entry name" value="HicB"/>
    <property type="match status" value="1"/>
</dbReference>
<dbReference type="EMBL" id="UOFG01000055">
    <property type="protein sequence ID" value="VAW58981.1"/>
    <property type="molecule type" value="Genomic_DNA"/>
</dbReference>
<dbReference type="GO" id="GO:0006355">
    <property type="term" value="P:regulation of DNA-templated transcription"/>
    <property type="evidence" value="ECO:0007669"/>
    <property type="project" value="InterPro"/>
</dbReference>
<dbReference type="InterPro" id="IPR010985">
    <property type="entry name" value="Ribbon_hlx_hlx"/>
</dbReference>